<sequence>MNGPEITLTGETLSTLTLTALLAIGLFFFLRASGKDRTENRLYFSSRPLNSLGSALRSHLQGRAYQLQSTDSDGIATFAGEAKASTGLALFLTGLAGVGLACLALVLSTLEPQWGGWPWMLMLASPWAGWYYRQRNQRPEQIRLKLQEESSGSRLWVEGHRDELDILAATFALEERDPVEEELSSNES</sequence>
<keyword evidence="3" id="KW-1185">Reference proteome</keyword>
<accession>A0ABT0CBC4</accession>
<dbReference type="Proteomes" id="UP000830835">
    <property type="component" value="Unassembled WGS sequence"/>
</dbReference>
<gene>
    <name evidence="2" type="ORF">JX360_09180</name>
</gene>
<keyword evidence="1" id="KW-0472">Membrane</keyword>
<proteinExistence type="predicted"/>
<keyword evidence="1" id="KW-1133">Transmembrane helix</keyword>
<reference evidence="2" key="1">
    <citation type="submission" date="2021-02" db="EMBL/GenBank/DDBJ databases">
        <title>The CRISPR/cas machinery reduction and long-range gene transfer in the hot spring cyanobacterium Synechococcus.</title>
        <authorList>
            <person name="Dvorak P."/>
            <person name="Jahodarova E."/>
            <person name="Hasler P."/>
            <person name="Poulickova A."/>
        </authorList>
    </citation>
    <scope>NUCLEOTIDE SEQUENCE</scope>
    <source>
        <strain evidence="2">Rupite</strain>
    </source>
</reference>
<feature type="transmembrane region" description="Helical" evidence="1">
    <location>
        <begin position="88"/>
        <end position="110"/>
    </location>
</feature>
<dbReference type="PANTHER" id="PTHR35302:SF1">
    <property type="entry name" value="PROTEIN COFACTOR ASSEMBLY OF COMPLEX C SUBUNIT B CCB1, CHLOROPLASTIC"/>
    <property type="match status" value="1"/>
</dbReference>
<protein>
    <submittedName>
        <fullName evidence="2">Cofactor assembly of complex C subunit B</fullName>
    </submittedName>
</protein>
<dbReference type="InterPro" id="IPR021919">
    <property type="entry name" value="CCB1"/>
</dbReference>
<feature type="transmembrane region" description="Helical" evidence="1">
    <location>
        <begin position="116"/>
        <end position="133"/>
    </location>
</feature>
<evidence type="ECO:0000313" key="3">
    <source>
        <dbReference type="Proteomes" id="UP000830835"/>
    </source>
</evidence>
<dbReference type="EMBL" id="JAFIRA010000020">
    <property type="protein sequence ID" value="MCJ2543075.1"/>
    <property type="molecule type" value="Genomic_DNA"/>
</dbReference>
<feature type="transmembrane region" description="Helical" evidence="1">
    <location>
        <begin position="12"/>
        <end position="30"/>
    </location>
</feature>
<dbReference type="Pfam" id="PF12046">
    <property type="entry name" value="CCB1"/>
    <property type="match status" value="1"/>
</dbReference>
<evidence type="ECO:0000313" key="2">
    <source>
        <dbReference type="EMBL" id="MCJ2543075.1"/>
    </source>
</evidence>
<comment type="caution">
    <text evidence="2">The sequence shown here is derived from an EMBL/GenBank/DDBJ whole genome shotgun (WGS) entry which is preliminary data.</text>
</comment>
<name>A0ABT0CBC4_THEVL</name>
<dbReference type="RefSeq" id="WP_244350352.1">
    <property type="nucleotide sequence ID" value="NZ_JAFIRA010000020.1"/>
</dbReference>
<dbReference type="PANTHER" id="PTHR35302">
    <property type="match status" value="1"/>
</dbReference>
<organism evidence="2 3">
    <name type="scientific">Thermostichus vulcanus str. 'Rupite'</name>
    <dbReference type="NCBI Taxonomy" id="2813851"/>
    <lineage>
        <taxon>Bacteria</taxon>
        <taxon>Bacillati</taxon>
        <taxon>Cyanobacteriota</taxon>
        <taxon>Cyanophyceae</taxon>
        <taxon>Thermostichales</taxon>
        <taxon>Thermostichaceae</taxon>
        <taxon>Thermostichus</taxon>
    </lineage>
</organism>
<keyword evidence="1" id="KW-0812">Transmembrane</keyword>
<evidence type="ECO:0000256" key="1">
    <source>
        <dbReference type="SAM" id="Phobius"/>
    </source>
</evidence>